<organism evidence="9 10">
    <name type="scientific">Phytoactinopolyspora halophila</name>
    <dbReference type="NCBI Taxonomy" id="1981511"/>
    <lineage>
        <taxon>Bacteria</taxon>
        <taxon>Bacillati</taxon>
        <taxon>Actinomycetota</taxon>
        <taxon>Actinomycetes</taxon>
        <taxon>Jiangellales</taxon>
        <taxon>Jiangellaceae</taxon>
        <taxon>Phytoactinopolyspora</taxon>
    </lineage>
</organism>
<dbReference type="GO" id="GO:0005886">
    <property type="term" value="C:plasma membrane"/>
    <property type="evidence" value="ECO:0007669"/>
    <property type="project" value="UniProtKB-SubCell"/>
</dbReference>
<dbReference type="PANTHER" id="PTHR43386:SF1">
    <property type="entry name" value="D,D-DIPEPTIDE TRANSPORT SYSTEM PERMEASE PROTEIN DDPC-RELATED"/>
    <property type="match status" value="1"/>
</dbReference>
<dbReference type="PROSITE" id="PS50928">
    <property type="entry name" value="ABC_TM1"/>
    <property type="match status" value="1"/>
</dbReference>
<keyword evidence="2 7" id="KW-0813">Transport</keyword>
<dbReference type="PANTHER" id="PTHR43386">
    <property type="entry name" value="OLIGOPEPTIDE TRANSPORT SYSTEM PERMEASE PROTEIN APPC"/>
    <property type="match status" value="1"/>
</dbReference>
<keyword evidence="4 7" id="KW-0812">Transmembrane</keyword>
<comment type="similarity">
    <text evidence="7">Belongs to the binding-protein-dependent transport system permease family.</text>
</comment>
<feature type="transmembrane region" description="Helical" evidence="7">
    <location>
        <begin position="165"/>
        <end position="187"/>
    </location>
</feature>
<dbReference type="GO" id="GO:0055085">
    <property type="term" value="P:transmembrane transport"/>
    <property type="evidence" value="ECO:0007669"/>
    <property type="project" value="InterPro"/>
</dbReference>
<proteinExistence type="inferred from homology"/>
<dbReference type="AlphaFoldDB" id="A0A329QHK0"/>
<sequence>MAFVILVSVIGPFLLSYGPFEQGPNSLQQPGSDHLMGTDEVGRDLLARVLAGTRVDLIITLVAVPVAAVIGTLLGLVAVVSRVADAVVQRMFDVLIGVPAVILGIGVAIAIAPGMESVMIAIALVTMPIFGRQARGALLGQLSLDYVAAAEVLGYPRRRIMMRHILPNIVDVIFVRFAVEMAHAIMIEGGLSVVGLGIQSPQPSLGSMIKDGSSYLFETPLYALAPIFVVLLLVVGYFMVSDALNQAVLRT</sequence>
<dbReference type="Gene3D" id="1.10.3720.10">
    <property type="entry name" value="MetI-like"/>
    <property type="match status" value="1"/>
</dbReference>
<dbReference type="InterPro" id="IPR050366">
    <property type="entry name" value="BP-dependent_transpt_permease"/>
</dbReference>
<evidence type="ECO:0000256" key="7">
    <source>
        <dbReference type="RuleBase" id="RU363032"/>
    </source>
</evidence>
<comment type="subcellular location">
    <subcellularLocation>
        <location evidence="1 7">Cell membrane</location>
        <topology evidence="1 7">Multi-pass membrane protein</topology>
    </subcellularLocation>
</comment>
<reference evidence="9 10" key="1">
    <citation type="submission" date="2018-06" db="EMBL/GenBank/DDBJ databases">
        <title>Phytoactinopolyspora halophila sp. nov., a novel halophilic actinomycete isolated from a saline soil in China.</title>
        <authorList>
            <person name="Tang S.-K."/>
        </authorList>
    </citation>
    <scope>NUCLEOTIDE SEQUENCE [LARGE SCALE GENOMIC DNA]</scope>
    <source>
        <strain evidence="9 10">YIM 96934</strain>
    </source>
</reference>
<evidence type="ECO:0000256" key="5">
    <source>
        <dbReference type="ARBA" id="ARBA00022989"/>
    </source>
</evidence>
<evidence type="ECO:0000256" key="1">
    <source>
        <dbReference type="ARBA" id="ARBA00004651"/>
    </source>
</evidence>
<evidence type="ECO:0000256" key="3">
    <source>
        <dbReference type="ARBA" id="ARBA00022475"/>
    </source>
</evidence>
<feature type="transmembrane region" description="Helical" evidence="7">
    <location>
        <begin position="92"/>
        <end position="112"/>
    </location>
</feature>
<keyword evidence="6 7" id="KW-0472">Membrane</keyword>
<dbReference type="Proteomes" id="UP000250462">
    <property type="component" value="Unassembled WGS sequence"/>
</dbReference>
<accession>A0A329QHK0</accession>
<feature type="transmembrane region" description="Helical" evidence="7">
    <location>
        <begin position="57"/>
        <end position="80"/>
    </location>
</feature>
<dbReference type="InterPro" id="IPR035906">
    <property type="entry name" value="MetI-like_sf"/>
</dbReference>
<evidence type="ECO:0000313" key="9">
    <source>
        <dbReference type="EMBL" id="RAW09838.1"/>
    </source>
</evidence>
<comment type="caution">
    <text evidence="9">The sequence shown here is derived from an EMBL/GenBank/DDBJ whole genome shotgun (WGS) entry which is preliminary data.</text>
</comment>
<feature type="transmembrane region" description="Helical" evidence="7">
    <location>
        <begin position="221"/>
        <end position="240"/>
    </location>
</feature>
<evidence type="ECO:0000259" key="8">
    <source>
        <dbReference type="PROSITE" id="PS50928"/>
    </source>
</evidence>
<protein>
    <submittedName>
        <fullName evidence="9">ABC transporter permease</fullName>
    </submittedName>
</protein>
<dbReference type="EMBL" id="QMIG01000034">
    <property type="protein sequence ID" value="RAW09838.1"/>
    <property type="molecule type" value="Genomic_DNA"/>
</dbReference>
<keyword evidence="5 7" id="KW-1133">Transmembrane helix</keyword>
<dbReference type="Pfam" id="PF00528">
    <property type="entry name" value="BPD_transp_1"/>
    <property type="match status" value="1"/>
</dbReference>
<dbReference type="CDD" id="cd06261">
    <property type="entry name" value="TM_PBP2"/>
    <property type="match status" value="1"/>
</dbReference>
<evidence type="ECO:0000313" key="10">
    <source>
        <dbReference type="Proteomes" id="UP000250462"/>
    </source>
</evidence>
<gene>
    <name evidence="9" type="ORF">DPM12_20045</name>
</gene>
<evidence type="ECO:0000256" key="2">
    <source>
        <dbReference type="ARBA" id="ARBA00022448"/>
    </source>
</evidence>
<feature type="domain" description="ABC transmembrane type-1" evidence="8">
    <location>
        <begin position="53"/>
        <end position="239"/>
    </location>
</feature>
<dbReference type="SUPFAM" id="SSF161098">
    <property type="entry name" value="MetI-like"/>
    <property type="match status" value="1"/>
</dbReference>
<name>A0A329QHK0_9ACTN</name>
<dbReference type="InterPro" id="IPR000515">
    <property type="entry name" value="MetI-like"/>
</dbReference>
<keyword evidence="10" id="KW-1185">Reference proteome</keyword>
<evidence type="ECO:0000256" key="4">
    <source>
        <dbReference type="ARBA" id="ARBA00022692"/>
    </source>
</evidence>
<keyword evidence="3" id="KW-1003">Cell membrane</keyword>
<evidence type="ECO:0000256" key="6">
    <source>
        <dbReference type="ARBA" id="ARBA00023136"/>
    </source>
</evidence>